<dbReference type="Pfam" id="PF09807">
    <property type="entry name" value="ELP6"/>
    <property type="match status" value="1"/>
</dbReference>
<keyword evidence="5" id="KW-1185">Reference proteome</keyword>
<name>A0A485LIK7_9STRA</name>
<dbReference type="UniPathway" id="UPA00988"/>
<dbReference type="SUPFAM" id="SSF52540">
    <property type="entry name" value="P-loop containing nucleoside triphosphate hydrolases"/>
    <property type="match status" value="1"/>
</dbReference>
<dbReference type="InterPro" id="IPR027417">
    <property type="entry name" value="P-loop_NTPase"/>
</dbReference>
<organism evidence="4 5">
    <name type="scientific">Aphanomyces stellatus</name>
    <dbReference type="NCBI Taxonomy" id="120398"/>
    <lineage>
        <taxon>Eukaryota</taxon>
        <taxon>Sar</taxon>
        <taxon>Stramenopiles</taxon>
        <taxon>Oomycota</taxon>
        <taxon>Saprolegniomycetes</taxon>
        <taxon>Saprolegniales</taxon>
        <taxon>Verrucalvaceae</taxon>
        <taxon>Aphanomyces</taxon>
    </lineage>
</organism>
<dbReference type="EMBL" id="CAADRA010007034">
    <property type="protein sequence ID" value="VFT98512.1"/>
    <property type="molecule type" value="Genomic_DNA"/>
</dbReference>
<evidence type="ECO:0000256" key="2">
    <source>
        <dbReference type="ARBA" id="ARBA00008837"/>
    </source>
</evidence>
<dbReference type="Proteomes" id="UP000332933">
    <property type="component" value="Unassembled WGS sequence"/>
</dbReference>
<dbReference type="EMBL" id="VJMH01007008">
    <property type="protein sequence ID" value="KAF0686341.1"/>
    <property type="molecule type" value="Genomic_DNA"/>
</dbReference>
<dbReference type="GO" id="GO:0033588">
    <property type="term" value="C:elongator holoenzyme complex"/>
    <property type="evidence" value="ECO:0007669"/>
    <property type="project" value="InterPro"/>
</dbReference>
<dbReference type="InterPro" id="IPR018627">
    <property type="entry name" value="ELP6"/>
</dbReference>
<proteinExistence type="inferred from homology"/>
<evidence type="ECO:0000313" key="3">
    <source>
        <dbReference type="EMBL" id="KAF0686341.1"/>
    </source>
</evidence>
<evidence type="ECO:0000313" key="5">
    <source>
        <dbReference type="Proteomes" id="UP000332933"/>
    </source>
</evidence>
<dbReference type="PANTHER" id="PTHR16184:SF6">
    <property type="entry name" value="ELONGATOR COMPLEX PROTEIN 6"/>
    <property type="match status" value="1"/>
</dbReference>
<comment type="similarity">
    <text evidence="2">Belongs to the ELP6 family.</text>
</comment>
<reference evidence="4 5" key="1">
    <citation type="submission" date="2019-03" db="EMBL/GenBank/DDBJ databases">
        <authorList>
            <person name="Gaulin E."/>
            <person name="Dumas B."/>
        </authorList>
    </citation>
    <scope>NUCLEOTIDE SEQUENCE [LARGE SCALE GENOMIC DNA]</scope>
    <source>
        <strain evidence="4">CBS 568.67</strain>
    </source>
</reference>
<dbReference type="CDD" id="cd19495">
    <property type="entry name" value="Elp6"/>
    <property type="match status" value="1"/>
</dbReference>
<evidence type="ECO:0000313" key="4">
    <source>
        <dbReference type="EMBL" id="VFT98512.1"/>
    </source>
</evidence>
<sequence>MAAAAATNFGFDGLPAKEFILINDVVEASGTYFIHHFTSMFVKADQRVCLIGLGNSLEHYRSVGRKLGVNVQNAQNSRMWLHIDGLSSPYDWCDGNGAPESNAFQASSSEDDLRILVCRVRDFVTQSDRPCVVVVDDITALSIDYGVSHTLNFLRFCRRLVFKTNSTLLVLNHADAEQDGAFFTPALVDMATFVYTVRGLDSGYCKDVHGSVTMGRRMFGIEAIPKETTVQYKLVENGIRIIHSGVDP</sequence>
<comment type="pathway">
    <text evidence="1">tRNA modification; 5-methoxycarbonylmethyl-2-thiouridine-tRNA biosynthesis.</text>
</comment>
<gene>
    <name evidence="4" type="primary">Aste57867_21843</name>
    <name evidence="3" type="ORF">As57867_021774</name>
    <name evidence="4" type="ORF">ASTE57867_21843</name>
</gene>
<protein>
    <submittedName>
        <fullName evidence="4">Aste57867_21843 protein</fullName>
    </submittedName>
</protein>
<reference evidence="3" key="2">
    <citation type="submission" date="2019-06" db="EMBL/GenBank/DDBJ databases">
        <title>Genomics analysis of Aphanomyces spp. identifies a new class of oomycete effector associated with host adaptation.</title>
        <authorList>
            <person name="Gaulin E."/>
        </authorList>
    </citation>
    <scope>NUCLEOTIDE SEQUENCE</scope>
    <source>
        <strain evidence="3">CBS 578.67</strain>
    </source>
</reference>
<evidence type="ECO:0000256" key="1">
    <source>
        <dbReference type="ARBA" id="ARBA00005043"/>
    </source>
</evidence>
<dbReference type="AlphaFoldDB" id="A0A485LIK7"/>
<accession>A0A485LIK7</accession>
<dbReference type="PANTHER" id="PTHR16184">
    <property type="entry name" value="ELONGATOR COMPLEX PROTEIN 6"/>
    <property type="match status" value="1"/>
</dbReference>
<dbReference type="Gene3D" id="3.40.50.300">
    <property type="entry name" value="P-loop containing nucleotide triphosphate hydrolases"/>
    <property type="match status" value="1"/>
</dbReference>
<dbReference type="GO" id="GO:0002098">
    <property type="term" value="P:tRNA wobble uridine modification"/>
    <property type="evidence" value="ECO:0007669"/>
    <property type="project" value="InterPro"/>
</dbReference>
<dbReference type="OrthoDB" id="9995306at2759"/>